<gene>
    <name evidence="2" type="ORF">SAMN06297144_1577</name>
</gene>
<feature type="chain" id="PRO_5012651082" description="DUF4440 domain-containing protein" evidence="1">
    <location>
        <begin position="22"/>
        <end position="144"/>
    </location>
</feature>
<protein>
    <recommendedName>
        <fullName evidence="4">DUF4440 domain-containing protein</fullName>
    </recommendedName>
</protein>
<evidence type="ECO:0008006" key="4">
    <source>
        <dbReference type="Google" id="ProtNLM"/>
    </source>
</evidence>
<evidence type="ECO:0000313" key="2">
    <source>
        <dbReference type="EMBL" id="SOB86472.1"/>
    </source>
</evidence>
<dbReference type="Proteomes" id="UP000219494">
    <property type="component" value="Unassembled WGS sequence"/>
</dbReference>
<reference evidence="2 3" key="1">
    <citation type="submission" date="2017-07" db="EMBL/GenBank/DDBJ databases">
        <authorList>
            <person name="Sun Z.S."/>
            <person name="Albrecht U."/>
            <person name="Echele G."/>
            <person name="Lee C.C."/>
        </authorList>
    </citation>
    <scope>NUCLEOTIDE SEQUENCE [LARGE SCALE GENOMIC DNA]</scope>
    <source>
        <strain evidence="2 3">CGMCC 1.12672</strain>
    </source>
</reference>
<dbReference type="OrthoDB" id="485556at2"/>
<proteinExistence type="predicted"/>
<dbReference type="EMBL" id="OBMI01000002">
    <property type="protein sequence ID" value="SOB86472.1"/>
    <property type="molecule type" value="Genomic_DNA"/>
</dbReference>
<feature type="signal peptide" evidence="1">
    <location>
        <begin position="1"/>
        <end position="21"/>
    </location>
</feature>
<organism evidence="2 3">
    <name type="scientific">Sphingomonas guangdongensis</name>
    <dbReference type="NCBI Taxonomy" id="1141890"/>
    <lineage>
        <taxon>Bacteria</taxon>
        <taxon>Pseudomonadati</taxon>
        <taxon>Pseudomonadota</taxon>
        <taxon>Alphaproteobacteria</taxon>
        <taxon>Sphingomonadales</taxon>
        <taxon>Sphingomonadaceae</taxon>
        <taxon>Sphingomonas</taxon>
    </lineage>
</organism>
<evidence type="ECO:0000256" key="1">
    <source>
        <dbReference type="SAM" id="SignalP"/>
    </source>
</evidence>
<dbReference type="AlphaFoldDB" id="A0A285R299"/>
<keyword evidence="3" id="KW-1185">Reference proteome</keyword>
<keyword evidence="1" id="KW-0732">Signal</keyword>
<accession>A0A285R299</accession>
<sequence length="144" mass="15718">MISWVAPLLLLAAGPTGQAPAQVTSRSPIDRDAAAAVAVVRRYRALLAGHDEARAQRLWEPQARVAPRERRLTRFGAFTVGTPSRVEPGAGQRYVTVPIIVKSKLRDGTATRRGAVVLHRVAAEIDGATPAQKRWRIREVRIGD</sequence>
<name>A0A285R299_9SPHN</name>
<dbReference type="RefSeq" id="WP_097063497.1">
    <property type="nucleotide sequence ID" value="NZ_OBMI01000002.1"/>
</dbReference>
<evidence type="ECO:0000313" key="3">
    <source>
        <dbReference type="Proteomes" id="UP000219494"/>
    </source>
</evidence>